<evidence type="ECO:0000313" key="2">
    <source>
        <dbReference type="EMBL" id="ADV26535.1"/>
    </source>
</evidence>
<organism evidence="2 3">
    <name type="scientific">Pseudoxanthomonas suwonensis (strain 11-1)</name>
    <dbReference type="NCBI Taxonomy" id="743721"/>
    <lineage>
        <taxon>Bacteria</taxon>
        <taxon>Pseudomonadati</taxon>
        <taxon>Pseudomonadota</taxon>
        <taxon>Gammaproteobacteria</taxon>
        <taxon>Lysobacterales</taxon>
        <taxon>Lysobacteraceae</taxon>
        <taxon>Pseudoxanthomonas</taxon>
    </lineage>
</organism>
<dbReference type="PANTHER" id="PTHR30619:SF1">
    <property type="entry name" value="RECOMBINATION PROTEIN 2"/>
    <property type="match status" value="1"/>
</dbReference>
<gene>
    <name evidence="2" type="ordered locus">Psesu_0680</name>
</gene>
<protein>
    <recommendedName>
        <fullName evidence="1">Metallo-beta-lactamase domain-containing protein</fullName>
    </recommendedName>
</protein>
<evidence type="ECO:0000259" key="1">
    <source>
        <dbReference type="Pfam" id="PF00753"/>
    </source>
</evidence>
<dbReference type="AlphaFoldDB" id="E6WQT6"/>
<feature type="domain" description="Metallo-beta-lactamase" evidence="1">
    <location>
        <begin position="38"/>
        <end position="103"/>
    </location>
</feature>
<dbReference type="Gene3D" id="3.60.15.10">
    <property type="entry name" value="Ribonuclease Z/Hydroxyacylglutathione hydrolase-like"/>
    <property type="match status" value="1"/>
</dbReference>
<dbReference type="Pfam" id="PF00753">
    <property type="entry name" value="Lactamase_B"/>
    <property type="match status" value="1"/>
</dbReference>
<dbReference type="InterPro" id="IPR036866">
    <property type="entry name" value="RibonucZ/Hydroxyglut_hydro"/>
</dbReference>
<dbReference type="InterPro" id="IPR052159">
    <property type="entry name" value="Competence_DNA_uptake"/>
</dbReference>
<reference evidence="2 3" key="1">
    <citation type="submission" date="2011-01" db="EMBL/GenBank/DDBJ databases">
        <title>Complete sequence of Pseudoxanthomonas suwonensis 11-1.</title>
        <authorList>
            <consortium name="US DOE Joint Genome Institute"/>
            <person name="Lucas S."/>
            <person name="Copeland A."/>
            <person name="Lapidus A."/>
            <person name="Cheng J.-F."/>
            <person name="Goodwin L."/>
            <person name="Pitluck S."/>
            <person name="Teshima H."/>
            <person name="Detter J.C."/>
            <person name="Han C."/>
            <person name="Tapia R."/>
            <person name="Land M."/>
            <person name="Hauser L."/>
            <person name="Kyrpides N."/>
            <person name="Ivanova N."/>
            <person name="Ovchinnikova G."/>
            <person name="Siebers A.K."/>
            <person name="Allgaier M."/>
            <person name="Thelen M.P."/>
            <person name="Hugenholtz P."/>
            <person name="Gladden J."/>
            <person name="Woyke T."/>
        </authorList>
    </citation>
    <scope>NUCLEOTIDE SEQUENCE [LARGE SCALE GENOMIC DNA]</scope>
    <source>
        <strain evidence="3">11-1</strain>
    </source>
</reference>
<name>E6WQT6_PSEUU</name>
<dbReference type="HOGENOM" id="CLU_755809_0_0_6"/>
<proteinExistence type="predicted"/>
<dbReference type="SUPFAM" id="SSF56281">
    <property type="entry name" value="Metallo-hydrolase/oxidoreductase"/>
    <property type="match status" value="1"/>
</dbReference>
<dbReference type="OrthoDB" id="420651at2"/>
<dbReference type="KEGG" id="psu:Psesu_0680"/>
<dbReference type="eggNOG" id="COG2333">
    <property type="taxonomic scope" value="Bacteria"/>
</dbReference>
<dbReference type="PANTHER" id="PTHR30619">
    <property type="entry name" value="DNA INTERNALIZATION/COMPETENCE PROTEIN COMEC/REC2"/>
    <property type="match status" value="1"/>
</dbReference>
<keyword evidence="3" id="KW-1185">Reference proteome</keyword>
<dbReference type="Proteomes" id="UP000008632">
    <property type="component" value="Chromosome"/>
</dbReference>
<dbReference type="RefSeq" id="WP_013534365.1">
    <property type="nucleotide sequence ID" value="NC_014924.1"/>
</dbReference>
<dbReference type="EMBL" id="CP002446">
    <property type="protein sequence ID" value="ADV26535.1"/>
    <property type="molecule type" value="Genomic_DNA"/>
</dbReference>
<dbReference type="InterPro" id="IPR001279">
    <property type="entry name" value="Metallo-B-lactamas"/>
</dbReference>
<sequence>MSCSSVSRLPRFDAPLASQLEVVLIGPRYGEAICVHLGSNRWLMVDSCLYEGSVAPLHYLNQIGVDASAIEMIVATHWHDDHVRGLSEVADAASDAVCVVPLALNSKEFITLASAYSGRDALAKGVSELYRVLYQTDVARLRFAAASQLLLSTTTEAGPVNVWALSPSSEECRRALVAVGSMLPREGAPIGHPPARRPNHLAMALLITVGDTALILGADLEEVGDPLVGWRKVLTEPVAQNIAATLFKVPHHGSDTAYYAPVWQSILTANPVAIVTPFERGKSKLPTADGIAQLKGHTPHLFVTSPRVLTRPPRLSSIVSDDVAARTKDGLRTVARRPGIVRCRRHPGDRSGAWEVGLYDGAAQL</sequence>
<evidence type="ECO:0000313" key="3">
    <source>
        <dbReference type="Proteomes" id="UP000008632"/>
    </source>
</evidence>
<accession>E6WQT6</accession>